<dbReference type="Proteomes" id="UP000322339">
    <property type="component" value="Segment"/>
</dbReference>
<dbReference type="InterPro" id="IPR016184">
    <property type="entry name" value="Capsid/spike_ssDNA_virus"/>
</dbReference>
<reference evidence="6" key="1">
    <citation type="submission" date="2018-12" db="EMBL/GenBank/DDBJ databases">
        <title>Singled stranded DNA viruses identified in blackflies (Austrosimulium ungulatum) sampled in New Zealand.</title>
        <authorList>
            <person name="Kraberger S."/>
            <person name="Fontenele R.S."/>
            <person name="Schmidlin K."/>
            <person name="Walters M."/>
            <person name="Varsani A."/>
        </authorList>
    </citation>
    <scope>NUCLEOTIDE SEQUENCE [LARGE SCALE GENOMIC DNA]</scope>
    <source>
        <strain evidence="6">163</strain>
    </source>
</reference>
<keyword evidence="5" id="KW-0946">Virion</keyword>
<evidence type="ECO:0000313" key="6">
    <source>
        <dbReference type="EMBL" id="QCQ85036.1"/>
    </source>
</evidence>
<evidence type="ECO:0000256" key="1">
    <source>
        <dbReference type="ARBA" id="ARBA00004328"/>
    </source>
</evidence>
<organism evidence="6">
    <name type="scientific">Blackfly microvirus SF02</name>
    <dbReference type="NCBI Taxonomy" id="2576452"/>
    <lineage>
        <taxon>Viruses</taxon>
        <taxon>Monodnaviria</taxon>
        <taxon>Sangervirae</taxon>
        <taxon>Phixviricota</taxon>
        <taxon>Malgrandaviricetes</taxon>
        <taxon>Petitvirales</taxon>
        <taxon>Microviridae</taxon>
        <taxon>Microvirus</taxon>
    </lineage>
</organism>
<keyword evidence="3" id="KW-1140">T=1 icosahedral capsid protein</keyword>
<protein>
    <submittedName>
        <fullName evidence="6">Major capsid protein</fullName>
    </submittedName>
</protein>
<comment type="similarity">
    <text evidence="2">Belongs to the microviridae F protein family.</text>
</comment>
<dbReference type="InterPro" id="IPR037002">
    <property type="entry name" value="Microviridae_protein_F_sf"/>
</dbReference>
<name>A0A4P8PLZ9_9VIRU</name>
<keyword evidence="4" id="KW-0167">Capsid protein</keyword>
<dbReference type="Pfam" id="PF02305">
    <property type="entry name" value="Phage_F"/>
    <property type="match status" value="1"/>
</dbReference>
<dbReference type="GO" id="GO:0039615">
    <property type="term" value="C:T=1 icosahedral viral capsid"/>
    <property type="evidence" value="ECO:0007669"/>
    <property type="project" value="UniProtKB-KW"/>
</dbReference>
<evidence type="ECO:0000256" key="5">
    <source>
        <dbReference type="ARBA" id="ARBA00022844"/>
    </source>
</evidence>
<evidence type="ECO:0000256" key="4">
    <source>
        <dbReference type="ARBA" id="ARBA00022561"/>
    </source>
</evidence>
<proteinExistence type="inferred from homology"/>
<evidence type="ECO:0000256" key="2">
    <source>
        <dbReference type="ARBA" id="ARBA00009963"/>
    </source>
</evidence>
<dbReference type="InterPro" id="IPR003514">
    <property type="entry name" value="Microviridae_protein_F"/>
</dbReference>
<comment type="subcellular location">
    <subcellularLocation>
        <location evidence="1">Virion</location>
    </subcellularLocation>
</comment>
<dbReference type="SUPFAM" id="SSF88645">
    <property type="entry name" value="ssDNA viruses"/>
    <property type="match status" value="1"/>
</dbReference>
<sequence>MLPPQEMLTAARFPRGGRFLKTQTGNKMSSHRSVMVHQFAQVPRADIPRSSFDRSHGVKTTFDAGYLVPVFVDEVLPGDTFNLKMTMFGRLATPLHPFMDNMFIDTFFFYVPNRLLWNNWKKMMGEQANPADSTSFIMPTMTSTAVTGYGEQSLHDYFGIPTKVPGLVHISLVHRAYNLIWNEWFRDQNLQNSLPVPLGDGPDVPTDFVLQRRGKRHDYFTSALPWPQKGPAVALPLGSSATVRTQTADLVNSGSPPSLRFRRQDNNAYPASATVLTTTAGSGNMDITATAATPANVGIYPTNLYADLSTATAATINALRQAFQVQKIYERDARGGTRYTELIRAHFGVTSPDARLQRPEYLGGGSTPLNVNPIAQTSSAASQPTPQGNLAAMGTFSAGSVGFTQSFTEHGYVIGLVSARADLNYQQGLNKMWFRSTRFDFYWPALSSIGEQAVLNKEIYAQGSVAPTVDDAAFGYQERHAEYRYKPSIITGKMRSNATTPLDTWHLAQKFTAVPALNASFIEENPPVARVIAVTSEPHLLFDGYMKYHCARPMPLYGVPGLIDHF</sequence>
<dbReference type="EMBL" id="MK249212">
    <property type="protein sequence ID" value="QCQ85036.1"/>
    <property type="molecule type" value="Genomic_DNA"/>
</dbReference>
<evidence type="ECO:0000256" key="3">
    <source>
        <dbReference type="ARBA" id="ARBA00022431"/>
    </source>
</evidence>
<dbReference type="GO" id="GO:0005198">
    <property type="term" value="F:structural molecule activity"/>
    <property type="evidence" value="ECO:0007669"/>
    <property type="project" value="InterPro"/>
</dbReference>
<accession>A0A4P8PLZ9</accession>
<dbReference type="Gene3D" id="2.60.169.10">
    <property type="entry name" value="Microviridae F protein"/>
    <property type="match status" value="2"/>
</dbReference>